<evidence type="ECO:0000313" key="3">
    <source>
        <dbReference type="Proteomes" id="UP000038055"/>
    </source>
</evidence>
<dbReference type="InterPro" id="IPR011050">
    <property type="entry name" value="Pectin_lyase_fold/virulence"/>
</dbReference>
<dbReference type="InterPro" id="IPR039448">
    <property type="entry name" value="Beta_helix"/>
</dbReference>
<evidence type="ECO:0000259" key="1">
    <source>
        <dbReference type="Pfam" id="PF13229"/>
    </source>
</evidence>
<protein>
    <recommendedName>
        <fullName evidence="1">Right handed beta helix domain-containing protein</fullName>
    </recommendedName>
</protein>
<organism evidence="2 3">
    <name type="scientific">Capnocytophaga cynodegmi</name>
    <dbReference type="NCBI Taxonomy" id="28189"/>
    <lineage>
        <taxon>Bacteria</taxon>
        <taxon>Pseudomonadati</taxon>
        <taxon>Bacteroidota</taxon>
        <taxon>Flavobacteriia</taxon>
        <taxon>Flavobacteriales</taxon>
        <taxon>Flavobacteriaceae</taxon>
        <taxon>Capnocytophaga</taxon>
    </lineage>
</organism>
<dbReference type="Pfam" id="PF13229">
    <property type="entry name" value="Beta_helix"/>
    <property type="match status" value="1"/>
</dbReference>
<sequence length="581" mass="65692">MKKRIITSLLFLGVIPIIVLGGSSCTFEDILDHSSEKHKELDKSQNNEKEYDFVITPENITGNFREFLQSIVEYHSNILIKNGTYEIELTNGDGVRPKDSCTITFEPNAKIKVRPNRLEVYSVFDTRNRKNITFNNPFLIGDKDEHLGTTGEWCYGIRIVECENIVVRNANISKFWGDGLVIREAKNIKIYSPTLEHNRRQGISITSCENVDIYNPTISYTSGTSPAFGIDIEPNFNGEHVKNLRIHNAIFKYNASGKNEYPAGFCLSTHMIGKALPKGKKEYISTYFDIELINPTFYGDALIVSTPTDLVHGKLVVKNPVFYDTRETSLNFFNHQSSNFKTEIISPVMHNSVQKEKSSIYYTPILFWCFSARTTKTTGTQNIKITNPKIIANNTAKYRASIINNITNSSFSNDMKNVTIENIIQEGYETTLMNHSGSDKKNIKQRLSTFSNLDETFVLSIDPKSSKLPNIKSGTEVSKTLSNALADFRDYNSSPIIYLTEDIPISGFELYYVNNSANKAPLSLNFGSKSALTKKTIERKNHPKHFSNKIIIPYGSYVTLSKKGANTWKIIDEKSSDNISY</sequence>
<dbReference type="RefSeq" id="WP_052456893.1">
    <property type="nucleotide sequence ID" value="NZ_CDOD01000011.1"/>
</dbReference>
<keyword evidence="3" id="KW-1185">Reference proteome</keyword>
<proteinExistence type="predicted"/>
<evidence type="ECO:0000313" key="2">
    <source>
        <dbReference type="EMBL" id="CEN34013.1"/>
    </source>
</evidence>
<dbReference type="Gene3D" id="2.160.20.10">
    <property type="entry name" value="Single-stranded right-handed beta-helix, Pectin lyase-like"/>
    <property type="match status" value="1"/>
</dbReference>
<gene>
    <name evidence="2" type="ORF">CCYN2B_190039</name>
</gene>
<dbReference type="Proteomes" id="UP000038055">
    <property type="component" value="Unassembled WGS sequence"/>
</dbReference>
<dbReference type="AlphaFoldDB" id="A0A0B7H8Q2"/>
<name>A0A0B7H8Q2_9FLAO</name>
<dbReference type="EMBL" id="CDOD01000011">
    <property type="protein sequence ID" value="CEN34013.1"/>
    <property type="molecule type" value="Genomic_DNA"/>
</dbReference>
<dbReference type="InterPro" id="IPR012334">
    <property type="entry name" value="Pectin_lyas_fold"/>
</dbReference>
<accession>A0A0B7H8Q2</accession>
<feature type="domain" description="Right handed beta helix" evidence="1">
    <location>
        <begin position="155"/>
        <end position="255"/>
    </location>
</feature>
<dbReference type="SUPFAM" id="SSF51126">
    <property type="entry name" value="Pectin lyase-like"/>
    <property type="match status" value="1"/>
</dbReference>
<reference evidence="3" key="1">
    <citation type="submission" date="2015-01" db="EMBL/GenBank/DDBJ databases">
        <authorList>
            <person name="MANFREDI Pablo"/>
        </authorList>
    </citation>
    <scope>NUCLEOTIDE SEQUENCE [LARGE SCALE GENOMIC DNA]</scope>
    <source>
        <strain evidence="3">Ccyn2B</strain>
    </source>
</reference>
<dbReference type="PROSITE" id="PS51257">
    <property type="entry name" value="PROKAR_LIPOPROTEIN"/>
    <property type="match status" value="1"/>
</dbReference>